<organism evidence="1 2">
    <name type="scientific">Fusarium keratoplasticum</name>
    <dbReference type="NCBI Taxonomy" id="1328300"/>
    <lineage>
        <taxon>Eukaryota</taxon>
        <taxon>Fungi</taxon>
        <taxon>Dikarya</taxon>
        <taxon>Ascomycota</taxon>
        <taxon>Pezizomycotina</taxon>
        <taxon>Sordariomycetes</taxon>
        <taxon>Hypocreomycetidae</taxon>
        <taxon>Hypocreales</taxon>
        <taxon>Nectriaceae</taxon>
        <taxon>Fusarium</taxon>
        <taxon>Fusarium solani species complex</taxon>
    </lineage>
</organism>
<sequence>MSNLCKRTHYDIIQENFGACEAPTSSKRARISAKDAAGSCYRDDDVAMVDLVSPGPFESICYGAMCDAKAQIDATAIPKNFHSPWSRFHVFNIVAGKDNYHLTLGDGQRIGILDQIRARQLGSLEKFSNLTFKAICPISTIGRASGKKRIIDISVNILGPEDLTDAVGDALAAACAYLQHPCSLESGVRYINPHYLCFGEELADMRAHIGPAKTDPKSSQASEELNRLLDSLDCTSAIPANEGSEIEQALILTPLKSHQKDGVRFILKRENPHFCRSTASEIRGLIGPQFFSNSPELCLGGVIADVMGLGKTLTTLAAITCSKPATRDFETNLDSSPPRPTGATLIVATSHQVLNVWLSEIEKHLKRGALRTAIFHGDDRAKTAQDLFNYDVVLTTYPTLLADYKGRQVLQNIVWFRIVLDEGDNSPKPLIPSLHFPLLTSPTAHYVRNHSTQRFKAIQNLQASRRWCLTGTPIQNSLDDLRSLLKFLRFRPFDEHSFFDKHIVNPLREDPHNGFRNLRILLRTICLRRGETYLDLPPYETTEVKISLTPKEMGLYQGILADCQRQFDDVVSKKSKANNYTILFTTIMKLRRLCNHGSFHVSSRDEALCEFCCGDSKETTTFLDGLETCPECSRALKSSNRRTLAPSMRQESSLSPAPSLSATGSPSRVSSPATPGPGDGLFGNSTKLSSVIKNIRGSLPGSKNIVFTAWRSTLDLLERMLTENGIQCRRIDGRVSISDRTERLSEFQFDPDNRIPVLLLSIETGAVGLTLTAADRVHIVEPQWNPSVEQQAIGRALRIGQTRKVTIIKYIVQNTVEENIVTLQKKKSGLAKFSLDSRAEDTQNEGLDDLKFVLDN</sequence>
<keyword evidence="2" id="KW-1185">Reference proteome</keyword>
<reference evidence="1" key="1">
    <citation type="submission" date="2022-06" db="EMBL/GenBank/DDBJ databases">
        <title>Fusarium solani species complex genomes reveal bases of compartmentalisation and animal pathogenesis.</title>
        <authorList>
            <person name="Tsai I.J."/>
        </authorList>
    </citation>
    <scope>NUCLEOTIDE SEQUENCE</scope>
    <source>
        <strain evidence="1">Fu6.1</strain>
    </source>
</reference>
<proteinExistence type="predicted"/>
<protein>
    <submittedName>
        <fullName evidence="1">Uncharacterized protein</fullName>
    </submittedName>
</protein>
<evidence type="ECO:0000313" key="1">
    <source>
        <dbReference type="EMBL" id="KAI8650418.1"/>
    </source>
</evidence>
<accession>A0ACC0QFD7</accession>
<gene>
    <name evidence="1" type="ORF">NCS57_01375500</name>
</gene>
<dbReference type="EMBL" id="CM046514">
    <property type="protein sequence ID" value="KAI8650418.1"/>
    <property type="molecule type" value="Genomic_DNA"/>
</dbReference>
<evidence type="ECO:0000313" key="2">
    <source>
        <dbReference type="Proteomes" id="UP001065298"/>
    </source>
</evidence>
<comment type="caution">
    <text evidence="1">The sequence shown here is derived from an EMBL/GenBank/DDBJ whole genome shotgun (WGS) entry which is preliminary data.</text>
</comment>
<dbReference type="Proteomes" id="UP001065298">
    <property type="component" value="Chromosome 12"/>
</dbReference>
<name>A0ACC0QFD7_9HYPO</name>